<organism evidence="15 16">
    <name type="scientific">Oligosphaera ethanolica</name>
    <dbReference type="NCBI Taxonomy" id="760260"/>
    <lineage>
        <taxon>Bacteria</taxon>
        <taxon>Pseudomonadati</taxon>
        <taxon>Lentisphaerota</taxon>
        <taxon>Oligosphaeria</taxon>
        <taxon>Oligosphaerales</taxon>
        <taxon>Oligosphaeraceae</taxon>
        <taxon>Oligosphaera</taxon>
    </lineage>
</organism>
<keyword evidence="3 12" id="KW-0378">Hydrolase</keyword>
<evidence type="ECO:0000259" key="13">
    <source>
        <dbReference type="PROSITE" id="PS51198"/>
    </source>
</evidence>
<comment type="catalytic activity">
    <reaction evidence="11">
        <text>ATP + H2O = ADP + phosphate + H(+)</text>
        <dbReference type="Rhea" id="RHEA:13065"/>
        <dbReference type="ChEBI" id="CHEBI:15377"/>
        <dbReference type="ChEBI" id="CHEBI:15378"/>
        <dbReference type="ChEBI" id="CHEBI:30616"/>
        <dbReference type="ChEBI" id="CHEBI:43474"/>
        <dbReference type="ChEBI" id="CHEBI:456216"/>
        <dbReference type="EC" id="5.6.2.4"/>
    </reaction>
</comment>
<dbReference type="GO" id="GO:0000725">
    <property type="term" value="P:recombinational repair"/>
    <property type="evidence" value="ECO:0007669"/>
    <property type="project" value="TreeGrafter"/>
</dbReference>
<protein>
    <recommendedName>
        <fullName evidence="9">DNA 3'-5' helicase</fullName>
        <ecNumber evidence="9">5.6.2.4</ecNumber>
    </recommendedName>
    <alternativeName>
        <fullName evidence="10">DNA 3'-5' helicase II</fullName>
    </alternativeName>
</protein>
<evidence type="ECO:0000259" key="14">
    <source>
        <dbReference type="PROSITE" id="PS51217"/>
    </source>
</evidence>
<dbReference type="InterPro" id="IPR013986">
    <property type="entry name" value="DExx_box_DNA_helicase_dom_sf"/>
</dbReference>
<dbReference type="GO" id="GO:0003677">
    <property type="term" value="F:DNA binding"/>
    <property type="evidence" value="ECO:0007669"/>
    <property type="project" value="UniProtKB-KW"/>
</dbReference>
<sequence length="671" mass="75855">MSTAKLNPSQQAAVECLDGPLLLLAGAGTGKTRVIIHRIANLIRHDVPPEAILAVTFTNKAAKEMRERVAGLLTPAVAEKITVNTFHAFCVQVLRRHIHLLGYGNNFTIATEGYQKGLIREIATQLNMVREGCSPNLWLALISRAKSALETPDDMRRKELPYAADLATVYQQYQKRLQQMDLVDFDDLLGLTVRLWTEQPQVLAQYRERYRYLMIDEYQDTNAVQLRLMVLLAGSRANICVVGDDDQSIYGWRGADLGNILEFETHFPAARVIRLEQNYRSTNRILHAANVLISKNKSRRVKNLWSEEGQGEKLLAVCCLDEHDEANFAAEYILGKSGGSQWQRFAVLVRAGHQTRVLEETFRKRRVPYVLVGANSFYQRKEILDVISFLQLIQNPRDNLALLRIINVPPRGAGEVTVDKLRELGQISGAPLGELLTNNALLQAIPADSARNLADFHKLLAEARHDFATPGCIFTKTEKYLKAIRYIEGLAQMYKPREDALQRRDNVLEFLSSMAEFDQRNPAGTLGEYLEIFALHDANDRREKDRNTGDNAVTLMTVHAAKGLEYPVVLVVGMEQGLFPNQMALDEGNEEEERRLCYVAITRAKQELVLSYAERRRVMNRVVAKRPSKFLDELPADDVVFTTPKLAIAPASDTDIKKYLAQMRAQFKPQE</sequence>
<evidence type="ECO:0000256" key="8">
    <source>
        <dbReference type="ARBA" id="ARBA00034617"/>
    </source>
</evidence>
<evidence type="ECO:0000256" key="12">
    <source>
        <dbReference type="PROSITE-ProRule" id="PRU00560"/>
    </source>
</evidence>
<dbReference type="InterPro" id="IPR014016">
    <property type="entry name" value="UvrD-like_ATP-bd"/>
</dbReference>
<dbReference type="GO" id="GO:0016787">
    <property type="term" value="F:hydrolase activity"/>
    <property type="evidence" value="ECO:0007669"/>
    <property type="project" value="UniProtKB-UniRule"/>
</dbReference>
<evidence type="ECO:0000256" key="11">
    <source>
        <dbReference type="ARBA" id="ARBA00048988"/>
    </source>
</evidence>
<keyword evidence="7" id="KW-0413">Isomerase</keyword>
<dbReference type="AlphaFoldDB" id="A0AAE3VGP6"/>
<evidence type="ECO:0000256" key="3">
    <source>
        <dbReference type="ARBA" id="ARBA00022801"/>
    </source>
</evidence>
<dbReference type="GO" id="GO:0005524">
    <property type="term" value="F:ATP binding"/>
    <property type="evidence" value="ECO:0007669"/>
    <property type="project" value="UniProtKB-UniRule"/>
</dbReference>
<comment type="similarity">
    <text evidence="1">Belongs to the helicase family. UvrD subfamily.</text>
</comment>
<dbReference type="Gene3D" id="1.10.486.10">
    <property type="entry name" value="PCRA, domain 4"/>
    <property type="match status" value="1"/>
</dbReference>
<comment type="catalytic activity">
    <reaction evidence="8">
        <text>Couples ATP hydrolysis with the unwinding of duplex DNA by translocating in the 3'-5' direction.</text>
        <dbReference type="EC" id="5.6.2.4"/>
    </reaction>
</comment>
<dbReference type="GO" id="GO:0043138">
    <property type="term" value="F:3'-5' DNA helicase activity"/>
    <property type="evidence" value="ECO:0007669"/>
    <property type="project" value="UniProtKB-EC"/>
</dbReference>
<dbReference type="RefSeq" id="WP_307261377.1">
    <property type="nucleotide sequence ID" value="NZ_JAUSVL010000001.1"/>
</dbReference>
<evidence type="ECO:0000256" key="6">
    <source>
        <dbReference type="ARBA" id="ARBA00023125"/>
    </source>
</evidence>
<reference evidence="15" key="1">
    <citation type="submission" date="2023-07" db="EMBL/GenBank/DDBJ databases">
        <title>Genomic Encyclopedia of Type Strains, Phase IV (KMG-IV): sequencing the most valuable type-strain genomes for metagenomic binning, comparative biology and taxonomic classification.</title>
        <authorList>
            <person name="Goeker M."/>
        </authorList>
    </citation>
    <scope>NUCLEOTIDE SEQUENCE</scope>
    <source>
        <strain evidence="15">DSM 24202</strain>
    </source>
</reference>
<dbReference type="CDD" id="cd17932">
    <property type="entry name" value="DEXQc_UvrD"/>
    <property type="match status" value="1"/>
</dbReference>
<dbReference type="PANTHER" id="PTHR11070:SF2">
    <property type="entry name" value="ATP-DEPENDENT DNA HELICASE SRS2"/>
    <property type="match status" value="1"/>
</dbReference>
<evidence type="ECO:0000313" key="16">
    <source>
        <dbReference type="Proteomes" id="UP001238163"/>
    </source>
</evidence>
<dbReference type="EMBL" id="JAUSVL010000001">
    <property type="protein sequence ID" value="MDQ0289941.1"/>
    <property type="molecule type" value="Genomic_DNA"/>
</dbReference>
<dbReference type="CDD" id="cd18807">
    <property type="entry name" value="SF1_C_UvrD"/>
    <property type="match status" value="1"/>
</dbReference>
<evidence type="ECO:0000256" key="7">
    <source>
        <dbReference type="ARBA" id="ARBA00023235"/>
    </source>
</evidence>
<comment type="caution">
    <text evidence="15">The sequence shown here is derived from an EMBL/GenBank/DDBJ whole genome shotgun (WGS) entry which is preliminary data.</text>
</comment>
<dbReference type="Gene3D" id="1.10.10.160">
    <property type="match status" value="1"/>
</dbReference>
<dbReference type="SUPFAM" id="SSF52540">
    <property type="entry name" value="P-loop containing nucleoside triphosphate hydrolases"/>
    <property type="match status" value="1"/>
</dbReference>
<dbReference type="GO" id="GO:0005829">
    <property type="term" value="C:cytosol"/>
    <property type="evidence" value="ECO:0007669"/>
    <property type="project" value="TreeGrafter"/>
</dbReference>
<dbReference type="EC" id="5.6.2.4" evidence="9"/>
<keyword evidence="16" id="KW-1185">Reference proteome</keyword>
<dbReference type="PANTHER" id="PTHR11070">
    <property type="entry name" value="UVRD / RECB / PCRA DNA HELICASE FAMILY MEMBER"/>
    <property type="match status" value="1"/>
</dbReference>
<gene>
    <name evidence="15" type="ORF">J3R75_002048</name>
</gene>
<dbReference type="PROSITE" id="PS51217">
    <property type="entry name" value="UVRD_HELICASE_CTER"/>
    <property type="match status" value="1"/>
</dbReference>
<feature type="binding site" evidence="12">
    <location>
        <begin position="25"/>
        <end position="32"/>
    </location>
    <ligand>
        <name>ATP</name>
        <dbReference type="ChEBI" id="CHEBI:30616"/>
    </ligand>
</feature>
<evidence type="ECO:0000313" key="15">
    <source>
        <dbReference type="EMBL" id="MDQ0289941.1"/>
    </source>
</evidence>
<feature type="domain" description="UvrD-like helicase C-terminal" evidence="14">
    <location>
        <begin position="283"/>
        <end position="563"/>
    </location>
</feature>
<dbReference type="PROSITE" id="PS51198">
    <property type="entry name" value="UVRD_HELICASE_ATP_BIND"/>
    <property type="match status" value="1"/>
</dbReference>
<keyword evidence="6" id="KW-0238">DNA-binding</keyword>
<accession>A0AAE3VGP6</accession>
<evidence type="ECO:0000256" key="4">
    <source>
        <dbReference type="ARBA" id="ARBA00022806"/>
    </source>
</evidence>
<proteinExistence type="inferred from homology"/>
<keyword evidence="2 12" id="KW-0547">Nucleotide-binding</keyword>
<keyword evidence="5 12" id="KW-0067">ATP-binding</keyword>
<dbReference type="InterPro" id="IPR000212">
    <property type="entry name" value="DNA_helicase_UvrD/REP"/>
</dbReference>
<evidence type="ECO:0000256" key="1">
    <source>
        <dbReference type="ARBA" id="ARBA00009922"/>
    </source>
</evidence>
<evidence type="ECO:0000256" key="2">
    <source>
        <dbReference type="ARBA" id="ARBA00022741"/>
    </source>
</evidence>
<evidence type="ECO:0000256" key="5">
    <source>
        <dbReference type="ARBA" id="ARBA00022840"/>
    </source>
</evidence>
<keyword evidence="4 12" id="KW-0347">Helicase</keyword>
<evidence type="ECO:0000256" key="9">
    <source>
        <dbReference type="ARBA" id="ARBA00034808"/>
    </source>
</evidence>
<dbReference type="Pfam" id="PF00580">
    <property type="entry name" value="UvrD-helicase"/>
    <property type="match status" value="1"/>
</dbReference>
<feature type="domain" description="UvrD-like helicase ATP-binding" evidence="13">
    <location>
        <begin position="4"/>
        <end position="282"/>
    </location>
</feature>
<dbReference type="Proteomes" id="UP001238163">
    <property type="component" value="Unassembled WGS sequence"/>
</dbReference>
<dbReference type="InterPro" id="IPR014017">
    <property type="entry name" value="DNA_helicase_UvrD-like_C"/>
</dbReference>
<name>A0AAE3VGP6_9BACT</name>
<dbReference type="Pfam" id="PF13361">
    <property type="entry name" value="UvrD_C"/>
    <property type="match status" value="1"/>
</dbReference>
<dbReference type="InterPro" id="IPR027417">
    <property type="entry name" value="P-loop_NTPase"/>
</dbReference>
<evidence type="ECO:0000256" key="10">
    <source>
        <dbReference type="ARBA" id="ARBA00034923"/>
    </source>
</evidence>
<dbReference type="Gene3D" id="3.40.50.300">
    <property type="entry name" value="P-loop containing nucleotide triphosphate hydrolases"/>
    <property type="match status" value="2"/>
</dbReference>